<dbReference type="PROSITE" id="PS50297">
    <property type="entry name" value="ANK_REP_REGION"/>
    <property type="match status" value="1"/>
</dbReference>
<dbReference type="OMA" id="PIAHEWL"/>
<dbReference type="InterPro" id="IPR002110">
    <property type="entry name" value="Ankyrin_rpt"/>
</dbReference>
<feature type="compositionally biased region" description="Polar residues" evidence="5">
    <location>
        <begin position="179"/>
        <end position="193"/>
    </location>
</feature>
<reference evidence="8" key="1">
    <citation type="submission" date="2025-08" db="UniProtKB">
        <authorList>
            <consortium name="Ensembl"/>
        </authorList>
    </citation>
    <scope>IDENTIFICATION</scope>
</reference>
<dbReference type="PANTHER" id="PTHR14491:SF2">
    <property type="entry name" value="ANKYRIN REPEAT DOMAIN-CONTAINING PROTEIN SOWAHA"/>
    <property type="match status" value="1"/>
</dbReference>
<dbReference type="SUPFAM" id="SSF48403">
    <property type="entry name" value="Ankyrin repeat"/>
    <property type="match status" value="1"/>
</dbReference>
<dbReference type="Gene3D" id="1.25.40.20">
    <property type="entry name" value="Ankyrin repeat-containing domain"/>
    <property type="match status" value="1"/>
</dbReference>
<sequence length="390" mass="43661">MWSGAVVARSVFFFLPVIIYFRLLEKMALNQDTILTFLLEHGGKVTNAELLNCFKSQIHCGDPAGKQHNRDLFKKLVNSVAVVKQIDGVKFVVTKKRFRDFVKGDDPSLRTAASPLHSTDQAESAEILHNIQNNNAYKPFPVKSLSQTVPAVNRFCQIFERNTHASKSCENLTELMLNGQGSPTDTGSQSSITRKVEDSDSVPLDPIAHEWLVKCSAGMWRHVYGLLLLDTQLVNKRDFLSGFTALHWAVKGGNGEMVRKIMDISKSKGTCVDVNSKTHGGYTPLHIAALHGHSDIITLLVQGYGARVNVRDNAGKKPYHYLGTCGTLELKELLGGRQREHCRDPSEEEEYRLLLPKGLNTISKLFQPHMGHRRKHRHQQPPGFAVWDGF</sequence>
<feature type="repeat" description="ANK" evidence="4">
    <location>
        <begin position="280"/>
        <end position="313"/>
    </location>
</feature>
<evidence type="ECO:0000313" key="9">
    <source>
        <dbReference type="Proteomes" id="UP000694546"/>
    </source>
</evidence>
<dbReference type="SMART" id="SM00248">
    <property type="entry name" value="ANK"/>
    <property type="match status" value="2"/>
</dbReference>
<evidence type="ECO:0000256" key="1">
    <source>
        <dbReference type="ARBA" id="ARBA00022737"/>
    </source>
</evidence>
<evidence type="ECO:0000256" key="3">
    <source>
        <dbReference type="ARBA" id="ARBA00038122"/>
    </source>
</evidence>
<keyword evidence="9" id="KW-1185">Reference proteome</keyword>
<keyword evidence="6" id="KW-0812">Transmembrane</keyword>
<keyword evidence="2 4" id="KW-0040">ANK repeat</keyword>
<dbReference type="AlphaFoldDB" id="A0A8C5B0W4"/>
<comment type="similarity">
    <text evidence="3">Belongs to the SOWAH family.</text>
</comment>
<dbReference type="GeneTree" id="ENSGT00950000183003"/>
<evidence type="ECO:0000313" key="8">
    <source>
        <dbReference type="Ensembl" id="ENSGMOP00000039449.1"/>
    </source>
</evidence>
<organism evidence="8 9">
    <name type="scientific">Gadus morhua</name>
    <name type="common">Atlantic cod</name>
    <dbReference type="NCBI Taxonomy" id="8049"/>
    <lineage>
        <taxon>Eukaryota</taxon>
        <taxon>Metazoa</taxon>
        <taxon>Chordata</taxon>
        <taxon>Craniata</taxon>
        <taxon>Vertebrata</taxon>
        <taxon>Euteleostomi</taxon>
        <taxon>Actinopterygii</taxon>
        <taxon>Neopterygii</taxon>
        <taxon>Teleostei</taxon>
        <taxon>Neoteleostei</taxon>
        <taxon>Acanthomorphata</taxon>
        <taxon>Zeiogadaria</taxon>
        <taxon>Gadariae</taxon>
        <taxon>Gadiformes</taxon>
        <taxon>Gadoidei</taxon>
        <taxon>Gadidae</taxon>
        <taxon>Gadus</taxon>
    </lineage>
</organism>
<name>A0A8C5B0W4_GADMO</name>
<dbReference type="Ensembl" id="ENSGMOT00000077425.1">
    <property type="protein sequence ID" value="ENSGMOP00000039449.1"/>
    <property type="gene ID" value="ENSGMOG00000030469.1"/>
</dbReference>
<feature type="domain" description="SOWAHA-C winged helix-turn-helix" evidence="7">
    <location>
        <begin position="29"/>
        <end position="110"/>
    </location>
</feature>
<evidence type="ECO:0000256" key="2">
    <source>
        <dbReference type="ARBA" id="ARBA00023043"/>
    </source>
</evidence>
<accession>A0A8C5B0W4</accession>
<dbReference type="Pfam" id="PF12796">
    <property type="entry name" value="Ank_2"/>
    <property type="match status" value="1"/>
</dbReference>
<reference evidence="8" key="2">
    <citation type="submission" date="2025-09" db="UniProtKB">
        <authorList>
            <consortium name="Ensembl"/>
        </authorList>
    </citation>
    <scope>IDENTIFICATION</scope>
</reference>
<feature type="transmembrane region" description="Helical" evidence="6">
    <location>
        <begin position="6"/>
        <end position="24"/>
    </location>
</feature>
<evidence type="ECO:0000256" key="5">
    <source>
        <dbReference type="SAM" id="MobiDB-lite"/>
    </source>
</evidence>
<keyword evidence="1" id="KW-0677">Repeat</keyword>
<keyword evidence="6" id="KW-0472">Membrane</keyword>
<evidence type="ECO:0000259" key="7">
    <source>
        <dbReference type="Pfam" id="PF25877"/>
    </source>
</evidence>
<evidence type="ECO:0000256" key="6">
    <source>
        <dbReference type="SAM" id="Phobius"/>
    </source>
</evidence>
<dbReference type="Pfam" id="PF25877">
    <property type="entry name" value="WHD_SOWAH"/>
    <property type="match status" value="1"/>
</dbReference>
<dbReference type="InterPro" id="IPR036770">
    <property type="entry name" value="Ankyrin_rpt-contain_sf"/>
</dbReference>
<keyword evidence="6" id="KW-1133">Transmembrane helix</keyword>
<dbReference type="PRINTS" id="PR01415">
    <property type="entry name" value="ANKYRIN"/>
</dbReference>
<evidence type="ECO:0000256" key="4">
    <source>
        <dbReference type="PROSITE-ProRule" id="PRU00023"/>
    </source>
</evidence>
<dbReference type="PROSITE" id="PS50088">
    <property type="entry name" value="ANK_REPEAT"/>
    <property type="match status" value="1"/>
</dbReference>
<proteinExistence type="inferred from homology"/>
<protein>
    <recommendedName>
        <fullName evidence="7">SOWAHA-C winged helix-turn-helix domain-containing protein</fullName>
    </recommendedName>
</protein>
<dbReference type="Proteomes" id="UP000694546">
    <property type="component" value="Chromosome 10"/>
</dbReference>
<feature type="region of interest" description="Disordered" evidence="5">
    <location>
        <begin position="177"/>
        <end position="197"/>
    </location>
</feature>
<dbReference type="InterPro" id="IPR058889">
    <property type="entry name" value="WHD_SOWAHA-C"/>
</dbReference>
<dbReference type="PANTHER" id="PTHR14491">
    <property type="entry name" value="SOSONDOWAH, ISOFORM G"/>
    <property type="match status" value="1"/>
</dbReference>